<dbReference type="EMBL" id="JAFJMO010000006">
    <property type="protein sequence ID" value="KAJ8275367.1"/>
    <property type="molecule type" value="Genomic_DNA"/>
</dbReference>
<accession>A0A9Q1DMN8</accession>
<feature type="compositionally biased region" description="Pro residues" evidence="1">
    <location>
        <begin position="83"/>
        <end position="93"/>
    </location>
</feature>
<gene>
    <name evidence="2" type="ORF">COCON_G00099920</name>
</gene>
<evidence type="ECO:0000313" key="3">
    <source>
        <dbReference type="Proteomes" id="UP001152803"/>
    </source>
</evidence>
<organism evidence="2 3">
    <name type="scientific">Conger conger</name>
    <name type="common">Conger eel</name>
    <name type="synonym">Muraena conger</name>
    <dbReference type="NCBI Taxonomy" id="82655"/>
    <lineage>
        <taxon>Eukaryota</taxon>
        <taxon>Metazoa</taxon>
        <taxon>Chordata</taxon>
        <taxon>Craniata</taxon>
        <taxon>Vertebrata</taxon>
        <taxon>Euteleostomi</taxon>
        <taxon>Actinopterygii</taxon>
        <taxon>Neopterygii</taxon>
        <taxon>Teleostei</taxon>
        <taxon>Anguilliformes</taxon>
        <taxon>Congridae</taxon>
        <taxon>Conger</taxon>
    </lineage>
</organism>
<dbReference type="Proteomes" id="UP001152803">
    <property type="component" value="Unassembled WGS sequence"/>
</dbReference>
<proteinExistence type="predicted"/>
<comment type="caution">
    <text evidence="2">The sequence shown here is derived from an EMBL/GenBank/DDBJ whole genome shotgun (WGS) entry which is preliminary data.</text>
</comment>
<evidence type="ECO:0000313" key="2">
    <source>
        <dbReference type="EMBL" id="KAJ8275367.1"/>
    </source>
</evidence>
<feature type="region of interest" description="Disordered" evidence="1">
    <location>
        <begin position="75"/>
        <end position="97"/>
    </location>
</feature>
<sequence length="142" mass="15054">MLKLLCHVTSRPEYIRQPACTCVHPAPRSVSSQVTYGQTDIGLHSNGPVFMQTGNDGESSSQMCQPGGHVFSLKQAGSSRLELPPPPPPPPQSVHPAFALLSSSSSSICPSSLRSPLLSSSAICPSSSTLLKGFTRWHTPQC</sequence>
<evidence type="ECO:0000256" key="1">
    <source>
        <dbReference type="SAM" id="MobiDB-lite"/>
    </source>
</evidence>
<reference evidence="2" key="1">
    <citation type="journal article" date="2023" name="Science">
        <title>Genome structures resolve the early diversification of teleost fishes.</title>
        <authorList>
            <person name="Parey E."/>
            <person name="Louis A."/>
            <person name="Montfort J."/>
            <person name="Bouchez O."/>
            <person name="Roques C."/>
            <person name="Iampietro C."/>
            <person name="Lluch J."/>
            <person name="Castinel A."/>
            <person name="Donnadieu C."/>
            <person name="Desvignes T."/>
            <person name="Floi Bucao C."/>
            <person name="Jouanno E."/>
            <person name="Wen M."/>
            <person name="Mejri S."/>
            <person name="Dirks R."/>
            <person name="Jansen H."/>
            <person name="Henkel C."/>
            <person name="Chen W.J."/>
            <person name="Zahm M."/>
            <person name="Cabau C."/>
            <person name="Klopp C."/>
            <person name="Thompson A.W."/>
            <person name="Robinson-Rechavi M."/>
            <person name="Braasch I."/>
            <person name="Lecointre G."/>
            <person name="Bobe J."/>
            <person name="Postlethwait J.H."/>
            <person name="Berthelot C."/>
            <person name="Roest Crollius H."/>
            <person name="Guiguen Y."/>
        </authorList>
    </citation>
    <scope>NUCLEOTIDE SEQUENCE</scope>
    <source>
        <strain evidence="2">Concon-B</strain>
    </source>
</reference>
<protein>
    <submittedName>
        <fullName evidence="2">Uncharacterized protein</fullName>
    </submittedName>
</protein>
<dbReference type="AlphaFoldDB" id="A0A9Q1DMN8"/>
<name>A0A9Q1DMN8_CONCO</name>
<keyword evidence="3" id="KW-1185">Reference proteome</keyword>